<evidence type="ECO:0000256" key="5">
    <source>
        <dbReference type="ARBA" id="ARBA00023125"/>
    </source>
</evidence>
<evidence type="ECO:0000256" key="9">
    <source>
        <dbReference type="RuleBase" id="RU369094"/>
    </source>
</evidence>
<dbReference type="OrthoDB" id="1166387at2759"/>
<evidence type="ECO:0000259" key="11">
    <source>
        <dbReference type="PROSITE" id="PS50884"/>
    </source>
</evidence>
<evidence type="ECO:0000313" key="12">
    <source>
        <dbReference type="EMBL" id="PRQ26939.1"/>
    </source>
</evidence>
<dbReference type="Pfam" id="PF02701">
    <property type="entry name" value="Zn_ribbon_Dof"/>
    <property type="match status" value="1"/>
</dbReference>
<comment type="function">
    <text evidence="9">Transcription factor that binds specifically to a 5'-AA[AG]G-3' consensus core sequence.</text>
</comment>
<reference evidence="12 13" key="1">
    <citation type="journal article" date="2018" name="Nat. Genet.">
        <title>The Rosa genome provides new insights in the design of modern roses.</title>
        <authorList>
            <person name="Bendahmane M."/>
        </authorList>
    </citation>
    <scope>NUCLEOTIDE SEQUENCE [LARGE SCALE GENOMIC DNA]</scope>
    <source>
        <strain evidence="13">cv. Old Blush</strain>
    </source>
</reference>
<feature type="compositionally biased region" description="Polar residues" evidence="10">
    <location>
        <begin position="109"/>
        <end position="123"/>
    </location>
</feature>
<dbReference type="Gramene" id="PRQ26939">
    <property type="protein sequence ID" value="PRQ26939"/>
    <property type="gene ID" value="RchiOBHm_Chr6g0300001"/>
</dbReference>
<comment type="caution">
    <text evidence="12">The sequence shown here is derived from an EMBL/GenBank/DDBJ whole genome shotgun (WGS) entry which is preliminary data.</text>
</comment>
<evidence type="ECO:0000256" key="4">
    <source>
        <dbReference type="ARBA" id="ARBA00023015"/>
    </source>
</evidence>
<name>A0A2P6PYF0_ROSCH</name>
<dbReference type="PROSITE" id="PS01361">
    <property type="entry name" value="ZF_DOF_1"/>
    <property type="match status" value="1"/>
</dbReference>
<comment type="subcellular location">
    <subcellularLocation>
        <location evidence="8 9">Nucleus</location>
    </subcellularLocation>
</comment>
<evidence type="ECO:0000256" key="8">
    <source>
        <dbReference type="PROSITE-ProRule" id="PRU00071"/>
    </source>
</evidence>
<dbReference type="GO" id="GO:0005634">
    <property type="term" value="C:nucleus"/>
    <property type="evidence" value="ECO:0007669"/>
    <property type="project" value="UniProtKB-SubCell"/>
</dbReference>
<dbReference type="InterPro" id="IPR045174">
    <property type="entry name" value="Dof"/>
</dbReference>
<keyword evidence="3 9" id="KW-0862">Zinc</keyword>
<dbReference type="Proteomes" id="UP000238479">
    <property type="component" value="Chromosome 6"/>
</dbReference>
<evidence type="ECO:0000256" key="3">
    <source>
        <dbReference type="ARBA" id="ARBA00022833"/>
    </source>
</evidence>
<dbReference type="GO" id="GO:0003700">
    <property type="term" value="F:DNA-binding transcription factor activity"/>
    <property type="evidence" value="ECO:0007669"/>
    <property type="project" value="UniProtKB-UniRule"/>
</dbReference>
<dbReference type="AlphaFoldDB" id="A0A2P6PYF0"/>
<keyword evidence="4 9" id="KW-0805">Transcription regulation</keyword>
<keyword evidence="2 8" id="KW-0863">Zinc-finger</keyword>
<evidence type="ECO:0000313" key="13">
    <source>
        <dbReference type="Proteomes" id="UP000238479"/>
    </source>
</evidence>
<proteinExistence type="predicted"/>
<accession>A0A2P6PYF0</accession>
<dbReference type="GO" id="GO:0008270">
    <property type="term" value="F:zinc ion binding"/>
    <property type="evidence" value="ECO:0007669"/>
    <property type="project" value="UniProtKB-KW"/>
</dbReference>
<keyword evidence="7 8" id="KW-0539">Nucleus</keyword>
<sequence length="279" mass="29459">MPASTTPPEVSGIKRPRLIQSMPAAYPPPSSADPLPCPRCNSTQTKFCYYNNYNLAQPRHFCKGCRRYWTRGGALRNVPVGGGTRNKKPRLPHRASSSNSSGSPSSSSLTHETTAPNKPTSDSAVEKPDLSSDQQQQQLLNLNDNVTSEGGFSFLTMMNAQEQPGFLSLGGYGYGSGFAHGFQQGYGYGARAAGVDFPTEMVGAFAGVYGVPGAAASSGFDVNTWQMAVADHEGQGGGLVDWPEVQILDSVPAVSGGGVKEEKVAADTPTDPCLNFPAF</sequence>
<dbReference type="EMBL" id="PDCK01000044">
    <property type="protein sequence ID" value="PRQ26939.1"/>
    <property type="molecule type" value="Genomic_DNA"/>
</dbReference>
<keyword evidence="6 9" id="KW-0804">Transcription</keyword>
<evidence type="ECO:0000256" key="7">
    <source>
        <dbReference type="ARBA" id="ARBA00023242"/>
    </source>
</evidence>
<evidence type="ECO:0000256" key="6">
    <source>
        <dbReference type="ARBA" id="ARBA00023163"/>
    </source>
</evidence>
<feature type="domain" description="Dof-type" evidence="11">
    <location>
        <begin position="35"/>
        <end position="89"/>
    </location>
</feature>
<dbReference type="GO" id="GO:0003677">
    <property type="term" value="F:DNA binding"/>
    <property type="evidence" value="ECO:0007669"/>
    <property type="project" value="UniProtKB-UniRule"/>
</dbReference>
<dbReference type="STRING" id="74649.A0A2P6PYF0"/>
<keyword evidence="5 8" id="KW-0238">DNA-binding</keyword>
<gene>
    <name evidence="12" type="ORF">RchiOBHm_Chr6g0300001</name>
</gene>
<evidence type="ECO:0000256" key="2">
    <source>
        <dbReference type="ARBA" id="ARBA00022771"/>
    </source>
</evidence>
<evidence type="ECO:0000256" key="10">
    <source>
        <dbReference type="SAM" id="MobiDB-lite"/>
    </source>
</evidence>
<dbReference type="InterPro" id="IPR003851">
    <property type="entry name" value="Znf_Dof"/>
</dbReference>
<feature type="compositionally biased region" description="Low complexity" evidence="10">
    <location>
        <begin position="96"/>
        <end position="108"/>
    </location>
</feature>
<protein>
    <recommendedName>
        <fullName evidence="9">Dof zinc finger protein</fullName>
    </recommendedName>
</protein>
<dbReference type="PANTHER" id="PTHR31992:SF141">
    <property type="entry name" value="DOF ZINC FINGER PROTEIN DOF1.4"/>
    <property type="match status" value="1"/>
</dbReference>
<evidence type="ECO:0000256" key="1">
    <source>
        <dbReference type="ARBA" id="ARBA00022723"/>
    </source>
</evidence>
<organism evidence="12 13">
    <name type="scientific">Rosa chinensis</name>
    <name type="common">China rose</name>
    <dbReference type="NCBI Taxonomy" id="74649"/>
    <lineage>
        <taxon>Eukaryota</taxon>
        <taxon>Viridiplantae</taxon>
        <taxon>Streptophyta</taxon>
        <taxon>Embryophyta</taxon>
        <taxon>Tracheophyta</taxon>
        <taxon>Spermatophyta</taxon>
        <taxon>Magnoliopsida</taxon>
        <taxon>eudicotyledons</taxon>
        <taxon>Gunneridae</taxon>
        <taxon>Pentapetalae</taxon>
        <taxon>rosids</taxon>
        <taxon>fabids</taxon>
        <taxon>Rosales</taxon>
        <taxon>Rosaceae</taxon>
        <taxon>Rosoideae</taxon>
        <taxon>Rosoideae incertae sedis</taxon>
        <taxon>Rosa</taxon>
    </lineage>
</organism>
<dbReference type="OMA" id="THEPESM"/>
<dbReference type="PROSITE" id="PS50884">
    <property type="entry name" value="ZF_DOF_2"/>
    <property type="match status" value="1"/>
</dbReference>
<dbReference type="PANTHER" id="PTHR31992">
    <property type="entry name" value="DOF ZINC FINGER PROTEIN DOF1.4-RELATED"/>
    <property type="match status" value="1"/>
</dbReference>
<feature type="region of interest" description="Disordered" evidence="10">
    <location>
        <begin position="75"/>
        <end position="136"/>
    </location>
</feature>
<keyword evidence="13" id="KW-1185">Reference proteome</keyword>
<keyword evidence="1 9" id="KW-0479">Metal-binding</keyword>